<accession>A0ABW3ZF76</accession>
<dbReference type="InterPro" id="IPR050297">
    <property type="entry name" value="LipidA_mod_glycosyltrf_83"/>
</dbReference>
<dbReference type="PANTHER" id="PTHR33908:SF11">
    <property type="entry name" value="MEMBRANE PROTEIN"/>
    <property type="match status" value="1"/>
</dbReference>
<keyword evidence="4" id="KW-0808">Transferase</keyword>
<organism evidence="9 10">
    <name type="scientific">Litorisediminicola beolgyonensis</name>
    <dbReference type="NCBI Taxonomy" id="1173614"/>
    <lineage>
        <taxon>Bacteria</taxon>
        <taxon>Pseudomonadati</taxon>
        <taxon>Pseudomonadota</taxon>
        <taxon>Alphaproteobacteria</taxon>
        <taxon>Rhodobacterales</taxon>
        <taxon>Paracoccaceae</taxon>
        <taxon>Litorisediminicola</taxon>
    </lineage>
</organism>
<name>A0ABW3ZF76_9RHOB</name>
<evidence type="ECO:0000256" key="5">
    <source>
        <dbReference type="ARBA" id="ARBA00022692"/>
    </source>
</evidence>
<evidence type="ECO:0000256" key="6">
    <source>
        <dbReference type="ARBA" id="ARBA00022989"/>
    </source>
</evidence>
<feature type="transmembrane region" description="Helical" evidence="8">
    <location>
        <begin position="354"/>
        <end position="372"/>
    </location>
</feature>
<keyword evidence="7 8" id="KW-0472">Membrane</keyword>
<keyword evidence="6 8" id="KW-1133">Transmembrane helix</keyword>
<keyword evidence="2" id="KW-1003">Cell membrane</keyword>
<comment type="subcellular location">
    <subcellularLocation>
        <location evidence="1">Cell membrane</location>
        <topology evidence="1">Multi-pass membrane protein</topology>
    </subcellularLocation>
</comment>
<reference evidence="10" key="1">
    <citation type="journal article" date="2019" name="Int. J. Syst. Evol. Microbiol.">
        <title>The Global Catalogue of Microorganisms (GCM) 10K type strain sequencing project: providing services to taxonomists for standard genome sequencing and annotation.</title>
        <authorList>
            <consortium name="The Broad Institute Genomics Platform"/>
            <consortium name="The Broad Institute Genome Sequencing Center for Infectious Disease"/>
            <person name="Wu L."/>
            <person name="Ma J."/>
        </authorList>
    </citation>
    <scope>NUCLEOTIDE SEQUENCE [LARGE SCALE GENOMIC DNA]</scope>
    <source>
        <strain evidence="10">CCUG 62953</strain>
    </source>
</reference>
<feature type="transmembrane region" description="Helical" evidence="8">
    <location>
        <begin position="136"/>
        <end position="158"/>
    </location>
</feature>
<evidence type="ECO:0000313" key="9">
    <source>
        <dbReference type="EMBL" id="MFD1341701.1"/>
    </source>
</evidence>
<dbReference type="PANTHER" id="PTHR33908">
    <property type="entry name" value="MANNOSYLTRANSFERASE YKCB-RELATED"/>
    <property type="match status" value="1"/>
</dbReference>
<feature type="transmembrane region" description="Helical" evidence="8">
    <location>
        <begin position="299"/>
        <end position="317"/>
    </location>
</feature>
<dbReference type="EMBL" id="JBHTMU010000005">
    <property type="protein sequence ID" value="MFD1341701.1"/>
    <property type="molecule type" value="Genomic_DNA"/>
</dbReference>
<evidence type="ECO:0000313" key="10">
    <source>
        <dbReference type="Proteomes" id="UP001597135"/>
    </source>
</evidence>
<comment type="caution">
    <text evidence="9">The sequence shown here is derived from an EMBL/GenBank/DDBJ whole genome shotgun (WGS) entry which is preliminary data.</text>
</comment>
<feature type="transmembrane region" description="Helical" evidence="8">
    <location>
        <begin position="210"/>
        <end position="229"/>
    </location>
</feature>
<evidence type="ECO:0000256" key="3">
    <source>
        <dbReference type="ARBA" id="ARBA00022676"/>
    </source>
</evidence>
<proteinExistence type="predicted"/>
<dbReference type="Proteomes" id="UP001597135">
    <property type="component" value="Unassembled WGS sequence"/>
</dbReference>
<evidence type="ECO:0008006" key="11">
    <source>
        <dbReference type="Google" id="ProtNLM"/>
    </source>
</evidence>
<feature type="transmembrane region" description="Helical" evidence="8">
    <location>
        <begin position="170"/>
        <end position="198"/>
    </location>
</feature>
<sequence length="511" mass="55396">MAEVMVRPIETPWPAALYRPGLWIALIVALVAVTQGPTYFDETLDYDEQTFILMAASVLDGHLPYTQLIDNKPPGLFIVLAGAMALLGESWLAVRAFGDLCLVVLLILVFQYSKRFASVPAAGLASSVLALTTADFMWAHTSSEILAMVPLLGAFMLIDRDELTFRRMALAGVLVAAAVLIRTNLAIVAVLLGVWLLFRVVRTGKGLAGVFGYGLGGLSVLALLLAAYASAGALPNLWVAAVEVPLSYSANQSSSSGVAYRFLLKLGFLIFVEKPWLWVPYVALVALGIARSKRAGGRTVHVLFLWAAITFVALSILKSGTLYGHHMTQLLPLLTVASARGLDHVPLRTASAKFLTLPIALGMIASVGLSLISTTNSVRSGKPLVGHGDVANIAAIIQGDIEQGDTIWAIRAHILHHVLNVPPIYPVMVHPENIVRDEIRRPIAEAGFLPDDAFQRVVDSRPQFIIFDSEELTLYPYSSDMPELEGILAQDYEVAYESDAFILLRYVGNRE</sequence>
<feature type="transmembrane region" description="Helical" evidence="8">
    <location>
        <begin position="21"/>
        <end position="40"/>
    </location>
</feature>
<keyword evidence="5 8" id="KW-0812">Transmembrane</keyword>
<evidence type="ECO:0000256" key="1">
    <source>
        <dbReference type="ARBA" id="ARBA00004651"/>
    </source>
</evidence>
<protein>
    <recommendedName>
        <fullName evidence="11">Glycosyltransferase RgtA/B/C/D-like domain-containing protein</fullName>
    </recommendedName>
</protein>
<evidence type="ECO:0000256" key="4">
    <source>
        <dbReference type="ARBA" id="ARBA00022679"/>
    </source>
</evidence>
<feature type="transmembrane region" description="Helical" evidence="8">
    <location>
        <begin position="262"/>
        <end position="287"/>
    </location>
</feature>
<keyword evidence="10" id="KW-1185">Reference proteome</keyword>
<keyword evidence="3" id="KW-0328">Glycosyltransferase</keyword>
<evidence type="ECO:0000256" key="8">
    <source>
        <dbReference type="SAM" id="Phobius"/>
    </source>
</evidence>
<evidence type="ECO:0000256" key="2">
    <source>
        <dbReference type="ARBA" id="ARBA00022475"/>
    </source>
</evidence>
<evidence type="ECO:0000256" key="7">
    <source>
        <dbReference type="ARBA" id="ARBA00023136"/>
    </source>
</evidence>
<feature type="transmembrane region" description="Helical" evidence="8">
    <location>
        <begin position="92"/>
        <end position="110"/>
    </location>
</feature>
<gene>
    <name evidence="9" type="ORF">ACFQ4E_04640</name>
</gene>